<evidence type="ECO:0000256" key="1">
    <source>
        <dbReference type="SAM" id="SignalP"/>
    </source>
</evidence>
<evidence type="ECO:0008006" key="4">
    <source>
        <dbReference type="Google" id="ProtNLM"/>
    </source>
</evidence>
<gene>
    <name evidence="2" type="ORF">L613_000200000330</name>
</gene>
<name>A0A562DZU4_9GAMM</name>
<dbReference type="Proteomes" id="UP000321583">
    <property type="component" value="Unassembled WGS sequence"/>
</dbReference>
<organism evidence="2 3">
    <name type="scientific">Pseudoxanthomonas taiwanensis J19</name>
    <dbReference type="NCBI Taxonomy" id="935569"/>
    <lineage>
        <taxon>Bacteria</taxon>
        <taxon>Pseudomonadati</taxon>
        <taxon>Pseudomonadota</taxon>
        <taxon>Gammaproteobacteria</taxon>
        <taxon>Lysobacterales</taxon>
        <taxon>Lysobacteraceae</taxon>
        <taxon>Pseudoxanthomonas</taxon>
    </lineage>
</organism>
<dbReference type="AlphaFoldDB" id="A0A562DZU4"/>
<sequence length="113" mass="11692">MKPLLLTAAATLLLASCASAWPDRADPGAITDLPPRFQVLDAATGATSPVAGPACRSPLLDPRDGTRLRLLRSTGGLGDYTPETTPRYGLSARQALRIDCNTGIAIGAVPAPR</sequence>
<dbReference type="EMBL" id="VLJS01000047">
    <property type="protein sequence ID" value="TWH15077.1"/>
    <property type="molecule type" value="Genomic_DNA"/>
</dbReference>
<comment type="caution">
    <text evidence="2">The sequence shown here is derived from an EMBL/GenBank/DDBJ whole genome shotgun (WGS) entry which is preliminary data.</text>
</comment>
<proteinExistence type="predicted"/>
<accession>A0A562DZU4</accession>
<feature type="signal peptide" evidence="1">
    <location>
        <begin position="1"/>
        <end position="20"/>
    </location>
</feature>
<evidence type="ECO:0000313" key="2">
    <source>
        <dbReference type="EMBL" id="TWH15077.1"/>
    </source>
</evidence>
<reference evidence="2 3" key="1">
    <citation type="submission" date="2019-07" db="EMBL/GenBank/DDBJ databases">
        <title>Genome sequencing of lignin-degrading bacterial isolates.</title>
        <authorList>
            <person name="Gladden J."/>
        </authorList>
    </citation>
    <scope>NUCLEOTIDE SEQUENCE [LARGE SCALE GENOMIC DNA]</scope>
    <source>
        <strain evidence="2 3">J19</strain>
    </source>
</reference>
<protein>
    <recommendedName>
        <fullName evidence="4">Lipoprotein</fullName>
    </recommendedName>
</protein>
<keyword evidence="3" id="KW-1185">Reference proteome</keyword>
<evidence type="ECO:0000313" key="3">
    <source>
        <dbReference type="Proteomes" id="UP000321583"/>
    </source>
</evidence>
<dbReference type="RefSeq" id="WP_125109166.1">
    <property type="nucleotide sequence ID" value="NZ_VLJS01000047.1"/>
</dbReference>
<feature type="chain" id="PRO_5021917108" description="Lipoprotein" evidence="1">
    <location>
        <begin position="21"/>
        <end position="113"/>
    </location>
</feature>
<dbReference type="PROSITE" id="PS51257">
    <property type="entry name" value="PROKAR_LIPOPROTEIN"/>
    <property type="match status" value="1"/>
</dbReference>
<keyword evidence="1" id="KW-0732">Signal</keyword>